<keyword evidence="2" id="KW-0812">Transmembrane</keyword>
<evidence type="ECO:0000256" key="1">
    <source>
        <dbReference type="ARBA" id="ARBA00022452"/>
    </source>
</evidence>
<comment type="caution">
    <text evidence="7">The sequence shown here is derived from an EMBL/GenBank/DDBJ whole genome shotgun (WGS) entry which is preliminary data.</text>
</comment>
<dbReference type="InterPro" id="IPR005565">
    <property type="entry name" value="Hemolysn_activator_HlyB_C"/>
</dbReference>
<dbReference type="PANTHER" id="PTHR34597">
    <property type="entry name" value="SLR1661 PROTEIN"/>
    <property type="match status" value="1"/>
</dbReference>
<gene>
    <name evidence="7" type="ORF">JM946_18415</name>
</gene>
<evidence type="ECO:0000256" key="3">
    <source>
        <dbReference type="ARBA" id="ARBA00023237"/>
    </source>
</evidence>
<dbReference type="PANTHER" id="PTHR34597:SF3">
    <property type="entry name" value="OUTER MEMBRANE TRANSPORTER CDIB"/>
    <property type="match status" value="1"/>
</dbReference>
<dbReference type="Proteomes" id="UP000661077">
    <property type="component" value="Unassembled WGS sequence"/>
</dbReference>
<keyword evidence="1" id="KW-0472">Membrane</keyword>
<dbReference type="Pfam" id="PF03865">
    <property type="entry name" value="ShlB"/>
    <property type="match status" value="1"/>
</dbReference>
<dbReference type="EMBL" id="JAEVLS010000004">
    <property type="protein sequence ID" value="MBM0106710.1"/>
    <property type="molecule type" value="Genomic_DNA"/>
</dbReference>
<keyword evidence="8" id="KW-1185">Reference proteome</keyword>
<evidence type="ECO:0000259" key="5">
    <source>
        <dbReference type="Pfam" id="PF03865"/>
    </source>
</evidence>
<protein>
    <submittedName>
        <fullName evidence="7">ShlB/FhaC/HecB family hemolysin secretion/activation protein</fullName>
    </submittedName>
</protein>
<reference evidence="7 8" key="1">
    <citation type="journal article" date="2021" name="Int. J. Syst. Evol. Microbiol.">
        <title>Steroidobacter gossypii sp. nov., isolated from soil of cotton cropping field.</title>
        <authorList>
            <person name="Huang R."/>
            <person name="Yang S."/>
            <person name="Zhen C."/>
            <person name="Liu W."/>
        </authorList>
    </citation>
    <scope>NUCLEOTIDE SEQUENCE [LARGE SCALE GENOMIC DNA]</scope>
    <source>
        <strain evidence="7 8">S1-65</strain>
    </source>
</reference>
<dbReference type="InterPro" id="IPR051544">
    <property type="entry name" value="TPS_OM_transporter"/>
</dbReference>
<evidence type="ECO:0000256" key="2">
    <source>
        <dbReference type="ARBA" id="ARBA00022692"/>
    </source>
</evidence>
<dbReference type="Gene3D" id="3.10.20.310">
    <property type="entry name" value="membrane protein fhac"/>
    <property type="match status" value="1"/>
</dbReference>
<dbReference type="RefSeq" id="WP_203168825.1">
    <property type="nucleotide sequence ID" value="NZ_JAEVLS010000004.1"/>
</dbReference>
<keyword evidence="1" id="KW-1134">Transmembrane beta strand</keyword>
<keyword evidence="3" id="KW-0998">Cell outer membrane</keyword>
<accession>A0ABS1X0E7</accession>
<feature type="domain" description="Polypeptide-transport-associated ShlB-type" evidence="6">
    <location>
        <begin position="102"/>
        <end position="149"/>
    </location>
</feature>
<keyword evidence="4" id="KW-0732">Signal</keyword>
<dbReference type="InterPro" id="IPR013686">
    <property type="entry name" value="Polypept-transport_assoc_ShlB"/>
</dbReference>
<organism evidence="7 8">
    <name type="scientific">Steroidobacter gossypii</name>
    <dbReference type="NCBI Taxonomy" id="2805490"/>
    <lineage>
        <taxon>Bacteria</taxon>
        <taxon>Pseudomonadati</taxon>
        <taxon>Pseudomonadota</taxon>
        <taxon>Gammaproteobacteria</taxon>
        <taxon>Steroidobacterales</taxon>
        <taxon>Steroidobacteraceae</taxon>
        <taxon>Steroidobacter</taxon>
    </lineage>
</organism>
<evidence type="ECO:0000259" key="6">
    <source>
        <dbReference type="Pfam" id="PF08479"/>
    </source>
</evidence>
<feature type="domain" description="Haemolysin activator HlyB C-terminal" evidence="5">
    <location>
        <begin position="210"/>
        <end position="491"/>
    </location>
</feature>
<evidence type="ECO:0000313" key="7">
    <source>
        <dbReference type="EMBL" id="MBM0106710.1"/>
    </source>
</evidence>
<evidence type="ECO:0000256" key="4">
    <source>
        <dbReference type="SAM" id="SignalP"/>
    </source>
</evidence>
<feature type="chain" id="PRO_5045598521" evidence="4">
    <location>
        <begin position="19"/>
        <end position="583"/>
    </location>
</feature>
<evidence type="ECO:0000313" key="8">
    <source>
        <dbReference type="Proteomes" id="UP000661077"/>
    </source>
</evidence>
<dbReference type="Pfam" id="PF08479">
    <property type="entry name" value="POTRA_2"/>
    <property type="match status" value="1"/>
</dbReference>
<sequence>MTALAVTLAVAAMGRAAAQVPPAATPGGALPRVEPAVPKVEAREDLFTIPRVYDRPLGLDEGPRIVVKAFRLVGAVDRPAHGVTIAEATSLLEAARLEQPPEGFSINQLQEVASKVATYYRERGYILAQAFVPEQEVVGGEVSVQVLEGTLAEIQVEGNRGYRANVLERPFDALLGQPIEKNSIESALLTLTNYPGVTAFGVLGAGREVGTSRLTVRVQSEDRFELETALDNHGSQFAGEYRGQLVFTFNDPLRRADRLQLIGLYAVDESDSSTHGLYGGLDYEIPLFSPRDSLRVLHLTNTYTIGASSASLVAVDTEGETQVDEIGYRHDFPRSRLGSASIGLAFNVKSATFDAPPTAIYEDKLTTARVDAQWERIDTRFRGMNHFTLSYTHGFKDLFDSLDDYDAAAVGGASRFGASGEFDKISLQIQRLQRLTQNTSVLLRVDGQYSDDPLVSLEQFSLGGPNSVRAYSVSEVLAERGGVASVELILGAPGIAKRPAFGSYTWGQLLQLSVFADYAKGWLNAPLLSGQEESVELSGAGGALQFAVPGRVFARLEVATPLSNRPVGNDRDPQFYFRIGASY</sequence>
<feature type="signal peptide" evidence="4">
    <location>
        <begin position="1"/>
        <end position="18"/>
    </location>
</feature>
<name>A0ABS1X0E7_9GAMM</name>
<dbReference type="Gene3D" id="2.40.160.50">
    <property type="entry name" value="membrane protein fhac: a member of the omp85/tpsb transporter family"/>
    <property type="match status" value="1"/>
</dbReference>
<proteinExistence type="predicted"/>